<keyword evidence="3 6" id="KW-0547">Nucleotide-binding</keyword>
<dbReference type="GO" id="GO:0031683">
    <property type="term" value="F:G-protein beta/gamma-subunit complex binding"/>
    <property type="evidence" value="ECO:0007669"/>
    <property type="project" value="InterPro"/>
</dbReference>
<dbReference type="PRINTS" id="PR00318">
    <property type="entry name" value="GPROTEINA"/>
</dbReference>
<dbReference type="InterPro" id="IPR001019">
    <property type="entry name" value="Gprotein_alpha_su"/>
</dbReference>
<dbReference type="InterPro" id="IPR027417">
    <property type="entry name" value="P-loop_NTPase"/>
</dbReference>
<evidence type="ECO:0000313" key="10">
    <source>
        <dbReference type="Proteomes" id="UP000699462"/>
    </source>
</evidence>
<evidence type="ECO:0000256" key="4">
    <source>
        <dbReference type="ARBA" id="ARBA00023134"/>
    </source>
</evidence>
<comment type="caution">
    <text evidence="9">The sequence shown here is derived from an EMBL/GenBank/DDBJ whole genome shotgun (WGS) entry which is preliminary data.</text>
</comment>
<feature type="region of interest" description="Disordered" evidence="8">
    <location>
        <begin position="404"/>
        <end position="427"/>
    </location>
</feature>
<name>A0A8T0DG76_9TREM</name>
<dbReference type="GO" id="GO:0005834">
    <property type="term" value="C:heterotrimeric G-protein complex"/>
    <property type="evidence" value="ECO:0007669"/>
    <property type="project" value="TreeGrafter"/>
</dbReference>
<dbReference type="GO" id="GO:0007606">
    <property type="term" value="P:sensory perception of chemical stimulus"/>
    <property type="evidence" value="ECO:0007669"/>
    <property type="project" value="TreeGrafter"/>
</dbReference>
<dbReference type="GO" id="GO:0007191">
    <property type="term" value="P:adenylate cyclase-activating dopamine receptor signaling pathway"/>
    <property type="evidence" value="ECO:0007669"/>
    <property type="project" value="TreeGrafter"/>
</dbReference>
<feature type="binding site" evidence="6">
    <location>
        <begin position="52"/>
        <end position="57"/>
    </location>
    <ligand>
        <name>GTP</name>
        <dbReference type="ChEBI" id="CHEBI:37565"/>
    </ligand>
</feature>
<dbReference type="OrthoDB" id="5817230at2759"/>
<feature type="compositionally biased region" description="Low complexity" evidence="8">
    <location>
        <begin position="414"/>
        <end position="427"/>
    </location>
</feature>
<keyword evidence="5" id="KW-0807">Transducer</keyword>
<feature type="binding site" evidence="7">
    <location>
        <position position="56"/>
    </location>
    <ligand>
        <name>Mg(2+)</name>
        <dbReference type="ChEBI" id="CHEBI:18420"/>
    </ligand>
</feature>
<evidence type="ECO:0000256" key="5">
    <source>
        <dbReference type="ARBA" id="ARBA00023224"/>
    </source>
</evidence>
<keyword evidence="2 7" id="KW-0479">Metal-binding</keyword>
<dbReference type="SUPFAM" id="SSF47895">
    <property type="entry name" value="Transducin (alpha subunit), insertion domain"/>
    <property type="match status" value="1"/>
</dbReference>
<dbReference type="FunFam" id="3.40.50.300:FF:000692">
    <property type="entry name" value="Guanine nucleotide-binding protein subunit alpha"/>
    <property type="match status" value="2"/>
</dbReference>
<dbReference type="AlphaFoldDB" id="A0A8T0DG76"/>
<dbReference type="CDD" id="cd00066">
    <property type="entry name" value="G-alpha"/>
    <property type="match status" value="1"/>
</dbReference>
<dbReference type="SUPFAM" id="SSF52540">
    <property type="entry name" value="P-loop containing nucleoside triphosphate hydrolases"/>
    <property type="match status" value="1"/>
</dbReference>
<dbReference type="Proteomes" id="UP000699462">
    <property type="component" value="Unassembled WGS sequence"/>
</dbReference>
<evidence type="ECO:0000256" key="7">
    <source>
        <dbReference type="PIRSR" id="PIRSR601019-2"/>
    </source>
</evidence>
<proteinExistence type="predicted"/>
<dbReference type="GO" id="GO:0046872">
    <property type="term" value="F:metal ion binding"/>
    <property type="evidence" value="ECO:0007669"/>
    <property type="project" value="UniProtKB-KW"/>
</dbReference>
<evidence type="ECO:0000256" key="3">
    <source>
        <dbReference type="ARBA" id="ARBA00022741"/>
    </source>
</evidence>
<dbReference type="PROSITE" id="PS51882">
    <property type="entry name" value="G_ALPHA"/>
    <property type="match status" value="1"/>
</dbReference>
<evidence type="ECO:0000256" key="6">
    <source>
        <dbReference type="PIRSR" id="PIRSR601019-1"/>
    </source>
</evidence>
<dbReference type="Pfam" id="PF00503">
    <property type="entry name" value="G-alpha"/>
    <property type="match status" value="1"/>
</dbReference>
<evidence type="ECO:0000256" key="2">
    <source>
        <dbReference type="ARBA" id="ARBA00022723"/>
    </source>
</evidence>
<sequence>MTLLCCCGAPKSTENSQEQTAKAISRSINRQLKQAQKSEWKCLKLLLLGTGESGKSTILKQMKIIHINGYTEQEKLEFVPHVYKNIRDAMLSLLGGMRVLGVPFRSEENVDLAQRLLEGSSSDEFIYSGNLWDTVYDTLFEIFSRGQAFFDAVEKLWRDQGVQNVFTKADEYQLLDSAKYFLDRIDVIRQDGYIPSEQDILRCRTMTDGISEVQFDIQTSRKNSVHFRVFDVSGQRGARKKWIQLFDSVTAILFLVDSSSFDQVLREDRTQNRLMDSLEVFEQAWNNKYLQSVPVIVFINKIDVLDEKIQLGQRINKLYSFAANWLDTYEMRKFCLSSNDSKEQCNSSIHESMLSCYSQASVNLDNAVFQSTNSYFPTSTPLRKIDEDNSVDIVSSELNSGLAIRTQRSPSDKSMQSRSSRLPSQSSFRWRKNSFNRTLSALAPKNSIRRFRRSFRQASFLPVSAMPASCGQTSRLSCTATVARVILEMPYHKFQPSPEAKSKFSNEIQYIEHQTIGANGVAFQNLRELRQPHRETVRTACYIKHLFEELTKQSVSSSLSDCIQRRHCLFYYTCAVNTDSVKKVLDGCRTFLIEDHLERFGLL</sequence>
<organism evidence="9 10">
    <name type="scientific">Paragonimus westermani</name>
    <dbReference type="NCBI Taxonomy" id="34504"/>
    <lineage>
        <taxon>Eukaryota</taxon>
        <taxon>Metazoa</taxon>
        <taxon>Spiralia</taxon>
        <taxon>Lophotrochozoa</taxon>
        <taxon>Platyhelminthes</taxon>
        <taxon>Trematoda</taxon>
        <taxon>Digenea</taxon>
        <taxon>Plagiorchiida</taxon>
        <taxon>Troglotremata</taxon>
        <taxon>Troglotrematidae</taxon>
        <taxon>Paragonimus</taxon>
    </lineage>
</organism>
<keyword evidence="4 6" id="KW-0342">GTP-binding</keyword>
<dbReference type="GO" id="GO:0003924">
    <property type="term" value="F:GTPase activity"/>
    <property type="evidence" value="ECO:0007669"/>
    <property type="project" value="InterPro"/>
</dbReference>
<dbReference type="GO" id="GO:0005737">
    <property type="term" value="C:cytoplasm"/>
    <property type="evidence" value="ECO:0007669"/>
    <property type="project" value="TreeGrafter"/>
</dbReference>
<dbReference type="GO" id="GO:0001664">
    <property type="term" value="F:G protein-coupled receptor binding"/>
    <property type="evidence" value="ECO:0007669"/>
    <property type="project" value="TreeGrafter"/>
</dbReference>
<evidence type="ECO:0000256" key="8">
    <source>
        <dbReference type="SAM" id="MobiDB-lite"/>
    </source>
</evidence>
<keyword evidence="10" id="KW-1185">Reference proteome</keyword>
<feature type="binding site" evidence="6">
    <location>
        <begin position="176"/>
        <end position="177"/>
    </location>
    <ligand>
        <name>GTP</name>
        <dbReference type="ChEBI" id="CHEBI:37565"/>
    </ligand>
</feature>
<protein>
    <recommendedName>
        <fullName evidence="11">Guanine nucleotide-binding protein G(S) subunit alpha</fullName>
    </recommendedName>
</protein>
<keyword evidence="7" id="KW-0460">Magnesium</keyword>
<feature type="binding site" evidence="6">
    <location>
        <begin position="300"/>
        <end position="303"/>
    </location>
    <ligand>
        <name>GTP</name>
        <dbReference type="ChEBI" id="CHEBI:37565"/>
    </ligand>
</feature>
<feature type="binding site" evidence="6">
    <location>
        <begin position="201"/>
        <end position="207"/>
    </location>
    <ligand>
        <name>GTP</name>
        <dbReference type="ChEBI" id="CHEBI:37565"/>
    </ligand>
</feature>
<dbReference type="GO" id="GO:0005525">
    <property type="term" value="F:GTP binding"/>
    <property type="evidence" value="ECO:0007669"/>
    <property type="project" value="UniProtKB-KW"/>
</dbReference>
<dbReference type="Gene3D" id="3.40.50.300">
    <property type="entry name" value="P-loop containing nucleotide triphosphate hydrolases"/>
    <property type="match status" value="2"/>
</dbReference>
<feature type="binding site" evidence="7">
    <location>
        <position position="207"/>
    </location>
    <ligand>
        <name>Mg(2+)</name>
        <dbReference type="ChEBI" id="CHEBI:18420"/>
    </ligand>
</feature>
<reference evidence="9 10" key="1">
    <citation type="submission" date="2019-07" db="EMBL/GenBank/DDBJ databases">
        <title>Annotation for the trematode Paragonimus westermani.</title>
        <authorList>
            <person name="Choi Y.-J."/>
        </authorList>
    </citation>
    <scope>NUCLEOTIDE SEQUENCE [LARGE SCALE GENOMIC DNA]</scope>
    <source>
        <strain evidence="9">180907_Pwestermani</strain>
    </source>
</reference>
<evidence type="ECO:0008006" key="11">
    <source>
        <dbReference type="Google" id="ProtNLM"/>
    </source>
</evidence>
<dbReference type="EMBL" id="JTDF01006116">
    <property type="protein sequence ID" value="KAF8565781.1"/>
    <property type="molecule type" value="Genomic_DNA"/>
</dbReference>
<dbReference type="PANTHER" id="PTHR10218">
    <property type="entry name" value="GTP-BINDING PROTEIN ALPHA SUBUNIT"/>
    <property type="match status" value="1"/>
</dbReference>
<evidence type="ECO:0000313" key="9">
    <source>
        <dbReference type="EMBL" id="KAF8565781.1"/>
    </source>
</evidence>
<comment type="subunit">
    <text evidence="1">G proteins are composed of 3 units; alpha, beta and gamma. The alpha chain contains the guanine nucleotide binding site.</text>
</comment>
<dbReference type="InterPro" id="IPR011025">
    <property type="entry name" value="GproteinA_insert"/>
</dbReference>
<dbReference type="PANTHER" id="PTHR10218:SF367">
    <property type="entry name" value="GUANINE NUCLEOTIDE-BINDING PROTEIN G(F) SUBUNIT ALPHA"/>
    <property type="match status" value="1"/>
</dbReference>
<accession>A0A8T0DG76</accession>
<feature type="binding site" evidence="6">
    <location>
        <begin position="231"/>
        <end position="235"/>
    </location>
    <ligand>
        <name>GTP</name>
        <dbReference type="ChEBI" id="CHEBI:37565"/>
    </ligand>
</feature>
<gene>
    <name evidence="9" type="ORF">P879_01507</name>
</gene>
<dbReference type="Gene3D" id="1.10.400.10">
    <property type="entry name" value="GI Alpha 1, domain 2-like"/>
    <property type="match status" value="1"/>
</dbReference>
<evidence type="ECO:0000256" key="1">
    <source>
        <dbReference type="ARBA" id="ARBA00011356"/>
    </source>
</evidence>
<dbReference type="SMART" id="SM00275">
    <property type="entry name" value="G_alpha"/>
    <property type="match status" value="1"/>
</dbReference>